<dbReference type="PRINTS" id="PR00081">
    <property type="entry name" value="GDHRDH"/>
</dbReference>
<evidence type="ECO:0000313" key="3">
    <source>
        <dbReference type="EMBL" id="RMI40506.1"/>
    </source>
</evidence>
<evidence type="ECO:0000256" key="1">
    <source>
        <dbReference type="ARBA" id="ARBA00006484"/>
    </source>
</evidence>
<evidence type="ECO:0000256" key="2">
    <source>
        <dbReference type="ARBA" id="ARBA00023002"/>
    </source>
</evidence>
<dbReference type="PANTHER" id="PTHR43639">
    <property type="entry name" value="OXIDOREDUCTASE, SHORT-CHAIN DEHYDROGENASE/REDUCTASE FAMILY (AFU_ORTHOLOGUE AFUA_5G02870)"/>
    <property type="match status" value="1"/>
</dbReference>
<name>A0A3M2LTR4_9ACTN</name>
<dbReference type="Gene3D" id="3.40.50.720">
    <property type="entry name" value="NAD(P)-binding Rossmann-like Domain"/>
    <property type="match status" value="1"/>
</dbReference>
<dbReference type="OrthoDB" id="9803333at2"/>
<keyword evidence="4" id="KW-1185">Reference proteome</keyword>
<dbReference type="InterPro" id="IPR020904">
    <property type="entry name" value="Sc_DH/Rdtase_CS"/>
</dbReference>
<dbReference type="Pfam" id="PF00106">
    <property type="entry name" value="adh_short"/>
    <property type="match status" value="1"/>
</dbReference>
<comment type="caution">
    <text evidence="3">The sequence shown here is derived from an EMBL/GenBank/DDBJ whole genome shotgun (WGS) entry which is preliminary data.</text>
</comment>
<dbReference type="Proteomes" id="UP000282674">
    <property type="component" value="Unassembled WGS sequence"/>
</dbReference>
<dbReference type="SUPFAM" id="SSF51735">
    <property type="entry name" value="NAD(P)-binding Rossmann-fold domains"/>
    <property type="match status" value="1"/>
</dbReference>
<organism evidence="3 4">
    <name type="scientific">Actinomadura harenae</name>
    <dbReference type="NCBI Taxonomy" id="2483351"/>
    <lineage>
        <taxon>Bacteria</taxon>
        <taxon>Bacillati</taxon>
        <taxon>Actinomycetota</taxon>
        <taxon>Actinomycetes</taxon>
        <taxon>Streptosporangiales</taxon>
        <taxon>Thermomonosporaceae</taxon>
        <taxon>Actinomadura</taxon>
    </lineage>
</organism>
<reference evidence="3 4" key="1">
    <citation type="submission" date="2018-10" db="EMBL/GenBank/DDBJ databases">
        <title>Isolation from soil.</title>
        <authorList>
            <person name="Hu J."/>
        </authorList>
    </citation>
    <scope>NUCLEOTIDE SEQUENCE [LARGE SCALE GENOMIC DNA]</scope>
    <source>
        <strain evidence="3 4">NEAU-Ht49</strain>
    </source>
</reference>
<proteinExistence type="inferred from homology"/>
<evidence type="ECO:0000313" key="4">
    <source>
        <dbReference type="Proteomes" id="UP000282674"/>
    </source>
</evidence>
<accession>A0A3M2LTR4</accession>
<dbReference type="PROSITE" id="PS00061">
    <property type="entry name" value="ADH_SHORT"/>
    <property type="match status" value="1"/>
</dbReference>
<dbReference type="InterPro" id="IPR002347">
    <property type="entry name" value="SDR_fam"/>
</dbReference>
<dbReference type="InterPro" id="IPR036291">
    <property type="entry name" value="NAD(P)-bd_dom_sf"/>
</dbReference>
<dbReference type="EMBL" id="RFFG01000053">
    <property type="protein sequence ID" value="RMI40506.1"/>
    <property type="molecule type" value="Genomic_DNA"/>
</dbReference>
<keyword evidence="2" id="KW-0560">Oxidoreductase</keyword>
<dbReference type="PANTHER" id="PTHR43639:SF1">
    <property type="entry name" value="SHORT-CHAIN DEHYDROGENASE_REDUCTASE FAMILY PROTEIN"/>
    <property type="match status" value="1"/>
</dbReference>
<sequence>MNTESGWADGQVVLITGGGSGLGRALVDAFLAEGAEGVVVLERRPEKVKALRESFGSDAVRVVEGDVRSSSDNREAVAAAVDGWGRLDCFIANAGIWDCRTMLDDLSEDAIPDAFDEIFAVNVKAPLLGAKAAMGALRATRGSFLVSLSGSSLFPGAAGPLYVASKHAGAGLVLQLAWEYAPDVRVNGVALGGMPTDIRGPRALGLQDATWDPAQMDEVMRKRSPLARSPRPQDYCGAYLMLASRHYGLTTTGTVLDLSGGMSIATRVSDF</sequence>
<protein>
    <submittedName>
        <fullName evidence="3">SDR family NAD(P)-dependent oxidoreductase</fullName>
    </submittedName>
</protein>
<gene>
    <name evidence="3" type="ORF">EBO15_26290</name>
</gene>
<dbReference type="RefSeq" id="WP_122197122.1">
    <property type="nucleotide sequence ID" value="NZ_JBHSKC010000007.1"/>
</dbReference>
<comment type="similarity">
    <text evidence="1">Belongs to the short-chain dehydrogenases/reductases (SDR) family.</text>
</comment>
<dbReference type="AlphaFoldDB" id="A0A3M2LTR4"/>
<dbReference type="GO" id="GO:0016491">
    <property type="term" value="F:oxidoreductase activity"/>
    <property type="evidence" value="ECO:0007669"/>
    <property type="project" value="UniProtKB-KW"/>
</dbReference>